<feature type="region of interest" description="Disordered" evidence="7">
    <location>
        <begin position="379"/>
        <end position="403"/>
    </location>
</feature>
<keyword evidence="5" id="KW-0443">Lipid metabolism</keyword>
<proteinExistence type="inferred from homology"/>
<gene>
    <name evidence="8" type="primary">ERG27</name>
    <name evidence="8" type="ORF">LTR09_004910</name>
</gene>
<evidence type="ECO:0000313" key="9">
    <source>
        <dbReference type="Proteomes" id="UP001271007"/>
    </source>
</evidence>
<dbReference type="GO" id="GO:0006696">
    <property type="term" value="P:ergosterol biosynthetic process"/>
    <property type="evidence" value="ECO:0007669"/>
    <property type="project" value="TreeGrafter"/>
</dbReference>
<keyword evidence="1" id="KW-0444">Lipid biosynthesis</keyword>
<name>A0AAJ0GDT5_9PEZI</name>
<evidence type="ECO:0000256" key="4">
    <source>
        <dbReference type="ARBA" id="ARBA00023002"/>
    </source>
</evidence>
<keyword evidence="2" id="KW-0521">NADP</keyword>
<dbReference type="InterPro" id="IPR036291">
    <property type="entry name" value="NAD(P)-bd_dom_sf"/>
</dbReference>
<dbReference type="Gene3D" id="3.40.50.720">
    <property type="entry name" value="NAD(P)-binding Rossmann-like Domain"/>
    <property type="match status" value="1"/>
</dbReference>
<dbReference type="PANTHER" id="PTHR43647">
    <property type="entry name" value="DEHYDROGENASE"/>
    <property type="match status" value="1"/>
</dbReference>
<comment type="similarity">
    <text evidence="6">Belongs to the short-chain dehydrogenases/reductases (SDR) family. ERG27 subfamily.</text>
</comment>
<protein>
    <submittedName>
        <fullName evidence="8">3-keto-steroid reductase</fullName>
        <ecNumber evidence="8">1.1.1.270</ecNumber>
    </submittedName>
</protein>
<organism evidence="8 9">
    <name type="scientific">Extremus antarcticus</name>
    <dbReference type="NCBI Taxonomy" id="702011"/>
    <lineage>
        <taxon>Eukaryota</taxon>
        <taxon>Fungi</taxon>
        <taxon>Dikarya</taxon>
        <taxon>Ascomycota</taxon>
        <taxon>Pezizomycotina</taxon>
        <taxon>Dothideomycetes</taxon>
        <taxon>Dothideomycetidae</taxon>
        <taxon>Mycosphaerellales</taxon>
        <taxon>Extremaceae</taxon>
        <taxon>Extremus</taxon>
    </lineage>
</organism>
<accession>A0AAJ0GDT5</accession>
<reference evidence="8" key="1">
    <citation type="submission" date="2023-04" db="EMBL/GenBank/DDBJ databases">
        <title>Black Yeasts Isolated from many extreme environments.</title>
        <authorList>
            <person name="Coleine C."/>
            <person name="Stajich J.E."/>
            <person name="Selbmann L."/>
        </authorList>
    </citation>
    <scope>NUCLEOTIDE SEQUENCE</scope>
    <source>
        <strain evidence="8">CCFEE 5312</strain>
    </source>
</reference>
<evidence type="ECO:0000256" key="7">
    <source>
        <dbReference type="SAM" id="MobiDB-lite"/>
    </source>
</evidence>
<dbReference type="Proteomes" id="UP001271007">
    <property type="component" value="Unassembled WGS sequence"/>
</dbReference>
<keyword evidence="4 8" id="KW-0560">Oxidoreductase</keyword>
<feature type="compositionally biased region" description="Basic and acidic residues" evidence="7">
    <location>
        <begin position="391"/>
        <end position="403"/>
    </location>
</feature>
<evidence type="ECO:0000313" key="8">
    <source>
        <dbReference type="EMBL" id="KAK3054132.1"/>
    </source>
</evidence>
<keyword evidence="3" id="KW-0752">Steroid biosynthesis</keyword>
<evidence type="ECO:0000256" key="5">
    <source>
        <dbReference type="ARBA" id="ARBA00023098"/>
    </source>
</evidence>
<dbReference type="InterPro" id="IPR051593">
    <property type="entry name" value="Ergosterol_Biosynth_ERG27"/>
</dbReference>
<dbReference type="GO" id="GO:0000253">
    <property type="term" value="F:3-beta-hydroxysteroid 3-dehydrogenase (NADP+) activity"/>
    <property type="evidence" value="ECO:0007669"/>
    <property type="project" value="UniProtKB-EC"/>
</dbReference>
<sequence length="432" mass="47778">MDVSPHPSEAAKTTVTVLVTGANSGLGFAICCRLIDEFLFTRPQSQTLYLLFSTRDTRKGNDTLRRLNAHLQKTIRNGGRDHLVETRVELENVLVDLTRLLTVKALAQQLLARKQRLDAAVWNAGLAGWTGIDYWAATKEVFTSVVQATTYPEFMIGDVGALAPSQLSGYGSVHTFPEPGLGKVFTANVFGHYMLTHWLAPLMDGRSRVVWISSTSALPHLFDVEDLQGVRARMAYESSKRLTDLLVLNSETAAARREVETFLPSAKTADGGQGGRPKMILTHPGIMVTNIVDSSWWMVIGMLALTYLSRLLGSPWQGIQPYKGAVSACFAVLAPPSQLQELEEREGKGKWGSACDHWGHERVARMEVEGWGFGGELGVRPSGSVSTSRPGRREPTKESREEFEEVGRRVWREMEALRIGWEGRLGRVEVDA</sequence>
<dbReference type="EMBL" id="JAWDJX010000013">
    <property type="protein sequence ID" value="KAK3054132.1"/>
    <property type="molecule type" value="Genomic_DNA"/>
</dbReference>
<keyword evidence="9" id="KW-1185">Reference proteome</keyword>
<dbReference type="GO" id="GO:0005741">
    <property type="term" value="C:mitochondrial outer membrane"/>
    <property type="evidence" value="ECO:0007669"/>
    <property type="project" value="TreeGrafter"/>
</dbReference>
<comment type="caution">
    <text evidence="8">The sequence shown here is derived from an EMBL/GenBank/DDBJ whole genome shotgun (WGS) entry which is preliminary data.</text>
</comment>
<dbReference type="GO" id="GO:0005789">
    <property type="term" value="C:endoplasmic reticulum membrane"/>
    <property type="evidence" value="ECO:0007669"/>
    <property type="project" value="TreeGrafter"/>
</dbReference>
<evidence type="ECO:0000256" key="1">
    <source>
        <dbReference type="ARBA" id="ARBA00022516"/>
    </source>
</evidence>
<evidence type="ECO:0000256" key="6">
    <source>
        <dbReference type="ARBA" id="ARBA00023593"/>
    </source>
</evidence>
<dbReference type="EC" id="1.1.1.270" evidence="8"/>
<dbReference type="SUPFAM" id="SSF51735">
    <property type="entry name" value="NAD(P)-binding Rossmann-fold domains"/>
    <property type="match status" value="1"/>
</dbReference>
<dbReference type="AlphaFoldDB" id="A0AAJ0GDT5"/>
<evidence type="ECO:0000256" key="2">
    <source>
        <dbReference type="ARBA" id="ARBA00022857"/>
    </source>
</evidence>
<dbReference type="GO" id="GO:0005811">
    <property type="term" value="C:lipid droplet"/>
    <property type="evidence" value="ECO:0007669"/>
    <property type="project" value="TreeGrafter"/>
</dbReference>
<dbReference type="PANTHER" id="PTHR43647:SF1">
    <property type="entry name" value="3-KETO-STEROID REDUCTASE ERG27"/>
    <property type="match status" value="1"/>
</dbReference>
<evidence type="ECO:0000256" key="3">
    <source>
        <dbReference type="ARBA" id="ARBA00022955"/>
    </source>
</evidence>